<feature type="region of interest" description="Disordered" evidence="1">
    <location>
        <begin position="84"/>
        <end position="109"/>
    </location>
</feature>
<dbReference type="InterPro" id="IPR001387">
    <property type="entry name" value="Cro/C1-type_HTH"/>
</dbReference>
<dbReference type="NCBIfam" id="TIGR03070">
    <property type="entry name" value="couple_hipB"/>
    <property type="match status" value="1"/>
</dbReference>
<evidence type="ECO:0000313" key="3">
    <source>
        <dbReference type="EMBL" id="GAA2142977.1"/>
    </source>
</evidence>
<dbReference type="Proteomes" id="UP001500102">
    <property type="component" value="Unassembled WGS sequence"/>
</dbReference>
<dbReference type="Gene3D" id="1.10.260.40">
    <property type="entry name" value="lambda repressor-like DNA-binding domains"/>
    <property type="match status" value="1"/>
</dbReference>
<feature type="compositionally biased region" description="Basic and acidic residues" evidence="1">
    <location>
        <begin position="95"/>
        <end position="109"/>
    </location>
</feature>
<proteinExistence type="predicted"/>
<dbReference type="PROSITE" id="PS50943">
    <property type="entry name" value="HTH_CROC1"/>
    <property type="match status" value="1"/>
</dbReference>
<dbReference type="CDD" id="cd00093">
    <property type="entry name" value="HTH_XRE"/>
    <property type="match status" value="1"/>
</dbReference>
<feature type="domain" description="HTH cro/C1-type" evidence="2">
    <location>
        <begin position="22"/>
        <end position="76"/>
    </location>
</feature>
<protein>
    <recommendedName>
        <fullName evidence="2">HTH cro/C1-type domain-containing protein</fullName>
    </recommendedName>
</protein>
<comment type="caution">
    <text evidence="3">The sequence shown here is derived from an EMBL/GenBank/DDBJ whole genome shotgun (WGS) entry which is preliminary data.</text>
</comment>
<name>A0ABP5L7T4_9MICC</name>
<dbReference type="InterPro" id="IPR010982">
    <property type="entry name" value="Lambda_DNA-bd_dom_sf"/>
</dbReference>
<gene>
    <name evidence="3" type="ORF">GCM10009825_32910</name>
</gene>
<dbReference type="Pfam" id="PF13560">
    <property type="entry name" value="HTH_31"/>
    <property type="match status" value="1"/>
</dbReference>
<dbReference type="SUPFAM" id="SSF47413">
    <property type="entry name" value="lambda repressor-like DNA-binding domains"/>
    <property type="match status" value="1"/>
</dbReference>
<evidence type="ECO:0000256" key="1">
    <source>
        <dbReference type="SAM" id="MobiDB-lite"/>
    </source>
</evidence>
<reference evidence="4" key="1">
    <citation type="journal article" date="2019" name="Int. J. Syst. Evol. Microbiol.">
        <title>The Global Catalogue of Microorganisms (GCM) 10K type strain sequencing project: providing services to taxonomists for standard genome sequencing and annotation.</title>
        <authorList>
            <consortium name="The Broad Institute Genomics Platform"/>
            <consortium name="The Broad Institute Genome Sequencing Center for Infectious Disease"/>
            <person name="Wu L."/>
            <person name="Ma J."/>
        </authorList>
    </citation>
    <scope>NUCLEOTIDE SEQUENCE [LARGE SCALE GENOMIC DNA]</scope>
    <source>
        <strain evidence="4">JCM 15921</strain>
    </source>
</reference>
<organism evidence="3 4">
    <name type="scientific">Arthrobacter humicola</name>
    <dbReference type="NCBI Taxonomy" id="409291"/>
    <lineage>
        <taxon>Bacteria</taxon>
        <taxon>Bacillati</taxon>
        <taxon>Actinomycetota</taxon>
        <taxon>Actinomycetes</taxon>
        <taxon>Micrococcales</taxon>
        <taxon>Micrococcaceae</taxon>
        <taxon>Arthrobacter</taxon>
    </lineage>
</organism>
<evidence type="ECO:0000313" key="4">
    <source>
        <dbReference type="Proteomes" id="UP001500102"/>
    </source>
</evidence>
<keyword evidence="4" id="KW-1185">Reference proteome</keyword>
<dbReference type="SMART" id="SM00530">
    <property type="entry name" value="HTH_XRE"/>
    <property type="match status" value="1"/>
</dbReference>
<accession>A0ABP5L7T4</accession>
<dbReference type="EMBL" id="BAAAQB010000040">
    <property type="protein sequence ID" value="GAA2142977.1"/>
    <property type="molecule type" value="Genomic_DNA"/>
</dbReference>
<evidence type="ECO:0000259" key="2">
    <source>
        <dbReference type="PROSITE" id="PS50943"/>
    </source>
</evidence>
<dbReference type="InterPro" id="IPR017507">
    <property type="entry name" value="Tscrpt_reg_HipB-like"/>
</dbReference>
<sequence>MVIKGEDAVMGKSFPDQLAAEVRARRASLRLGQRELAELAGVSERFVRFVEQGKRTVQLDSLLALLDTLGLELRVQTRTSAAARALAGQQANGELRARGEPDQSADARP</sequence>